<evidence type="ECO:0000256" key="1">
    <source>
        <dbReference type="ARBA" id="ARBA00006754"/>
    </source>
</evidence>
<dbReference type="RefSeq" id="WP_377259551.1">
    <property type="nucleotide sequence ID" value="NZ_JBHLUH010000076.1"/>
</dbReference>
<dbReference type="PANTHER" id="PTHR33744:SF17">
    <property type="entry name" value="CONSERVED PROTEIN"/>
    <property type="match status" value="1"/>
</dbReference>
<evidence type="ECO:0000259" key="2">
    <source>
        <dbReference type="Pfam" id="PF13556"/>
    </source>
</evidence>
<organism evidence="4 5">
    <name type="scientific">Phytohabitans kaempferiae</name>
    <dbReference type="NCBI Taxonomy" id="1620943"/>
    <lineage>
        <taxon>Bacteria</taxon>
        <taxon>Bacillati</taxon>
        <taxon>Actinomycetota</taxon>
        <taxon>Actinomycetes</taxon>
        <taxon>Micromonosporales</taxon>
        <taxon>Micromonosporaceae</taxon>
    </lineage>
</organism>
<proteinExistence type="inferred from homology"/>
<dbReference type="Proteomes" id="UP001589867">
    <property type="component" value="Unassembled WGS sequence"/>
</dbReference>
<dbReference type="Gene3D" id="1.10.10.2840">
    <property type="entry name" value="PucR C-terminal helix-turn-helix domain"/>
    <property type="match status" value="1"/>
</dbReference>
<evidence type="ECO:0000313" key="5">
    <source>
        <dbReference type="Proteomes" id="UP001589867"/>
    </source>
</evidence>
<gene>
    <name evidence="4" type="ORF">ACFFIA_34795</name>
</gene>
<dbReference type="InterPro" id="IPR041522">
    <property type="entry name" value="CdaR_GGDEF"/>
</dbReference>
<comment type="similarity">
    <text evidence="1">Belongs to the CdaR family.</text>
</comment>
<dbReference type="PANTHER" id="PTHR33744">
    <property type="entry name" value="CARBOHYDRATE DIACID REGULATOR"/>
    <property type="match status" value="1"/>
</dbReference>
<dbReference type="Pfam" id="PF13556">
    <property type="entry name" value="HTH_30"/>
    <property type="match status" value="1"/>
</dbReference>
<sequence>MAAVQADNGVPLRQLLVTLGEPLLRLHTPDANPIIRGIAVLDPHDEPGHHGGELVLIVGARGRRAARVAQAAADAGAAAVAVKKPPTDLSLQPAGVAVLGVAPDLRWHQLAALVQDVLDEAALTDGNHDGFGDLFAVAQSLAILAAGNVTIEDAGNRVLAYSRSDDVDELRRLSILGWRGPDNYLSLLREWGVFQQLRAGDDVVHVDERPELGIRARLAVGIRAGNHHLGTIWVQQGPKPFAAGVERALQGAARVAAVHLLRQRVQPGSTPEQLVAGLLDGHGNADLVAGQLGLDPTIPVTVVAFDTREPEPDQATHELHRNQITTMITMHLLAHRRRALVGRAGPRIYAIIPQAPDPTGMVRGIIDVLSTRTGIPVQAGIGSAAPTLHDVAASRTEADRALDTLRPDTTMASITDLRADVILAETRALLTAKPDLRDPKVTALIDHDTTHGADLVATLLVYLDALGDVATAAAALRVHPNTVRHRIRRATTISGINLDDPRQRLACHLQLLTTQPLNNSPAGPRDDHADS</sequence>
<reference evidence="4 5" key="1">
    <citation type="submission" date="2024-09" db="EMBL/GenBank/DDBJ databases">
        <authorList>
            <person name="Sun Q."/>
            <person name="Mori K."/>
        </authorList>
    </citation>
    <scope>NUCLEOTIDE SEQUENCE [LARGE SCALE GENOMIC DNA]</scope>
    <source>
        <strain evidence="4 5">TBRC 3947</strain>
    </source>
</reference>
<feature type="domain" description="PucR C-terminal helix-turn-helix" evidence="2">
    <location>
        <begin position="455"/>
        <end position="512"/>
    </location>
</feature>
<dbReference type="InterPro" id="IPR042070">
    <property type="entry name" value="PucR_C-HTH_sf"/>
</dbReference>
<comment type="caution">
    <text evidence="4">The sequence shown here is derived from an EMBL/GenBank/DDBJ whole genome shotgun (WGS) entry which is preliminary data.</text>
</comment>
<evidence type="ECO:0000259" key="3">
    <source>
        <dbReference type="Pfam" id="PF17853"/>
    </source>
</evidence>
<dbReference type="InterPro" id="IPR051448">
    <property type="entry name" value="CdaR-like_regulators"/>
</dbReference>
<dbReference type="InterPro" id="IPR025736">
    <property type="entry name" value="PucR_C-HTH_dom"/>
</dbReference>
<protein>
    <submittedName>
        <fullName evidence="4">PucR family transcriptional regulator</fullName>
    </submittedName>
</protein>
<evidence type="ECO:0000313" key="4">
    <source>
        <dbReference type="EMBL" id="MFC0532800.1"/>
    </source>
</evidence>
<dbReference type="EMBL" id="JBHLUH010000076">
    <property type="protein sequence ID" value="MFC0532800.1"/>
    <property type="molecule type" value="Genomic_DNA"/>
</dbReference>
<dbReference type="Pfam" id="PF17853">
    <property type="entry name" value="GGDEF_2"/>
    <property type="match status" value="1"/>
</dbReference>
<name>A0ABV6MDL3_9ACTN</name>
<keyword evidence="5" id="KW-1185">Reference proteome</keyword>
<accession>A0ABV6MDL3</accession>
<feature type="domain" description="CdaR GGDEF-like" evidence="3">
    <location>
        <begin position="289"/>
        <end position="403"/>
    </location>
</feature>